<dbReference type="PANTHER" id="PTHR40038:SF1">
    <property type="entry name" value="MEMBRANE-ASSOCIATED PROTEIN TCAA"/>
    <property type="match status" value="1"/>
</dbReference>
<dbReference type="PATRIC" id="fig|911238.3.peg.1491"/>
<keyword evidence="2" id="KW-1133">Transmembrane helix</keyword>
<name>G5JJQ8_9STAP</name>
<dbReference type="AlphaFoldDB" id="G5JJQ8"/>
<feature type="compositionally biased region" description="Polar residues" evidence="1">
    <location>
        <begin position="109"/>
        <end position="124"/>
    </location>
</feature>
<dbReference type="PANTHER" id="PTHR40038">
    <property type="entry name" value="MEMBRANE-ASSOCIATED PROTEIN TCAA"/>
    <property type="match status" value="1"/>
</dbReference>
<sequence length="536" mass="58971">MKFCKNCGQPLKEGVKVCTHCGTPVQSVKPQQADHNDTAKQTSQPTSSQPTHNDQVVNNSNHSESSQRHVSQQTTTGDSSQPIHGSASSQTTNHATNQTTQQASQHTNRSTAAQQPRQPHSQQPKRAYGPPPQHKKKSKKPLIFIIIIVVLVILLVAAFLILNKQLSPKNDAANIAHAIDKNDAKGLANQVTSDGKKLNEDEAKAFLAYVKTKGNLTKVANSIQSKTSDIKDGKAKQATIYANDSTVMSITKDGKKFFLFDKYRFDIPSYKVSLSPDNDGKLTYTFNGQKHDVNVKKDDTTTLGTFPTGDYRLKATKKINNKDFDGAVLINMSNDTTMATESFKQKKFNVTTENDSELNDVTIYVNGKNEGTDTSKTFGPYSPDEEVTVHAEGKIDNQIFKSDSVDVDTTNKEDGEVSDVTLKFDSDAIDKYVDAKDSKKSKSSSDSDSDKDSDSDSSSSSDEVTRSNVIDKVESYEGHKLDTDKYTFKEPEKHNGRWGFSFLDKDGDLAGSYFVDADDGYVTKFDEHGDEIGSGY</sequence>
<evidence type="ECO:0000256" key="2">
    <source>
        <dbReference type="SAM" id="Phobius"/>
    </source>
</evidence>
<feature type="region of interest" description="Disordered" evidence="1">
    <location>
        <begin position="435"/>
        <end position="474"/>
    </location>
</feature>
<dbReference type="InterPro" id="IPR026870">
    <property type="entry name" value="Zinc_ribbon_dom"/>
</dbReference>
<protein>
    <submittedName>
        <fullName evidence="6">Uncharacterized protein</fullName>
    </submittedName>
</protein>
<feature type="compositionally biased region" description="Basic and acidic residues" evidence="1">
    <location>
        <begin position="463"/>
        <end position="474"/>
    </location>
</feature>
<feature type="domain" description="TcaA 4th" evidence="5">
    <location>
        <begin position="347"/>
        <end position="418"/>
    </location>
</feature>
<organism evidence="6 7">
    <name type="scientific">Staphylococcus simiae CCM 7213 = CCUG 51256</name>
    <dbReference type="NCBI Taxonomy" id="911238"/>
    <lineage>
        <taxon>Bacteria</taxon>
        <taxon>Bacillati</taxon>
        <taxon>Bacillota</taxon>
        <taxon>Bacilli</taxon>
        <taxon>Bacillales</taxon>
        <taxon>Staphylococcaceae</taxon>
        <taxon>Staphylococcus</taxon>
    </lineage>
</organism>
<dbReference type="EMBL" id="AEUN01000459">
    <property type="protein sequence ID" value="EHJ07565.1"/>
    <property type="molecule type" value="Genomic_DNA"/>
</dbReference>
<comment type="caution">
    <text evidence="6">The sequence shown here is derived from an EMBL/GenBank/DDBJ whole genome shotgun (WGS) entry which is preliminary data.</text>
</comment>
<proteinExistence type="predicted"/>
<accession>G5JJQ8</accession>
<feature type="compositionally biased region" description="Basic and acidic residues" evidence="1">
    <location>
        <begin position="435"/>
        <end position="454"/>
    </location>
</feature>
<dbReference type="InterPro" id="IPR054530">
    <property type="entry name" value="TcaA_4th"/>
</dbReference>
<evidence type="ECO:0000259" key="3">
    <source>
        <dbReference type="Pfam" id="PF13240"/>
    </source>
</evidence>
<feature type="domain" description="Zinc-ribbon" evidence="3">
    <location>
        <begin position="3"/>
        <end position="25"/>
    </location>
</feature>
<keyword evidence="2" id="KW-0812">Transmembrane</keyword>
<keyword evidence="7" id="KW-1185">Reference proteome</keyword>
<dbReference type="Pfam" id="PF13240">
    <property type="entry name" value="Zn_Ribbon_1"/>
    <property type="match status" value="1"/>
</dbReference>
<reference evidence="6 7" key="1">
    <citation type="journal article" date="2012" name="BMC Genomics">
        <title>Comparative genomic analysis of the genus Staphylococcus including Staphylococcus aureus and its newly described sister species Staphylococcus simiae.</title>
        <authorList>
            <person name="Suzuki H."/>
            <person name="Lefebure T."/>
            <person name="Pavinski Bitar P."/>
            <person name="Stanhope M.J."/>
        </authorList>
    </citation>
    <scope>NUCLEOTIDE SEQUENCE [LARGE SCALE GENOMIC DNA]</scope>
    <source>
        <strain evidence="6 7">CCM 7213</strain>
    </source>
</reference>
<evidence type="ECO:0000313" key="6">
    <source>
        <dbReference type="EMBL" id="EHJ07565.1"/>
    </source>
</evidence>
<dbReference type="InterPro" id="IPR054529">
    <property type="entry name" value="TcaA_2nd"/>
</dbReference>
<evidence type="ECO:0000259" key="4">
    <source>
        <dbReference type="Pfam" id="PF22813"/>
    </source>
</evidence>
<dbReference type="GO" id="GO:0005886">
    <property type="term" value="C:plasma membrane"/>
    <property type="evidence" value="ECO:0007669"/>
    <property type="project" value="UniProtKB-SubCell"/>
</dbReference>
<feature type="compositionally biased region" description="Low complexity" evidence="1">
    <location>
        <begin position="88"/>
        <end position="108"/>
    </location>
</feature>
<dbReference type="Proteomes" id="UP000005413">
    <property type="component" value="Unassembled WGS sequence"/>
</dbReference>
<gene>
    <name evidence="6" type="ORF">SS7213T_08587</name>
</gene>
<evidence type="ECO:0000313" key="7">
    <source>
        <dbReference type="Proteomes" id="UP000005413"/>
    </source>
</evidence>
<feature type="compositionally biased region" description="Polar residues" evidence="1">
    <location>
        <begin position="39"/>
        <end position="87"/>
    </location>
</feature>
<feature type="region of interest" description="Disordered" evidence="1">
    <location>
        <begin position="25"/>
        <end position="136"/>
    </location>
</feature>
<dbReference type="Pfam" id="PF22813">
    <property type="entry name" value="TcaA_2nd"/>
    <property type="match status" value="1"/>
</dbReference>
<evidence type="ECO:0000259" key="5">
    <source>
        <dbReference type="Pfam" id="PF22820"/>
    </source>
</evidence>
<dbReference type="RefSeq" id="WP_002464413.1">
    <property type="nucleotide sequence ID" value="NZ_AEUN01000459.1"/>
</dbReference>
<keyword evidence="2" id="KW-0472">Membrane</keyword>
<evidence type="ECO:0000256" key="1">
    <source>
        <dbReference type="SAM" id="MobiDB-lite"/>
    </source>
</evidence>
<dbReference type="Pfam" id="PF22820">
    <property type="entry name" value="TcaA_3rd_4th"/>
    <property type="match status" value="1"/>
</dbReference>
<feature type="domain" description="TcaA second" evidence="4">
    <location>
        <begin position="169"/>
        <end position="267"/>
    </location>
</feature>
<feature type="transmembrane region" description="Helical" evidence="2">
    <location>
        <begin position="142"/>
        <end position="162"/>
    </location>
</feature>